<proteinExistence type="predicted"/>
<feature type="transmembrane region" description="Helical" evidence="6">
    <location>
        <begin position="42"/>
        <end position="60"/>
    </location>
</feature>
<dbReference type="PANTHER" id="PTHR30250:SF11">
    <property type="entry name" value="O-ANTIGEN TRANSPORTER-RELATED"/>
    <property type="match status" value="1"/>
</dbReference>
<keyword evidence="2" id="KW-1003">Cell membrane</keyword>
<feature type="transmembrane region" description="Helical" evidence="6">
    <location>
        <begin position="328"/>
        <end position="345"/>
    </location>
</feature>
<feature type="transmembrane region" description="Helical" evidence="6">
    <location>
        <begin position="171"/>
        <end position="190"/>
    </location>
</feature>
<feature type="transmembrane region" description="Helical" evidence="6">
    <location>
        <begin position="357"/>
        <end position="378"/>
    </location>
</feature>
<keyword evidence="8" id="KW-1185">Reference proteome</keyword>
<protein>
    <submittedName>
        <fullName evidence="7">Oligosaccharide flippase family protein</fullName>
    </submittedName>
</protein>
<gene>
    <name evidence="7" type="ORF">NPE20_13990</name>
</gene>
<feature type="transmembrane region" description="Helical" evidence="6">
    <location>
        <begin position="438"/>
        <end position="457"/>
    </location>
</feature>
<feature type="transmembrane region" description="Helical" evidence="6">
    <location>
        <begin position="141"/>
        <end position="165"/>
    </location>
</feature>
<evidence type="ECO:0000256" key="1">
    <source>
        <dbReference type="ARBA" id="ARBA00004651"/>
    </source>
</evidence>
<keyword evidence="5 6" id="KW-0472">Membrane</keyword>
<evidence type="ECO:0000313" key="7">
    <source>
        <dbReference type="EMBL" id="MCQ6959082.1"/>
    </source>
</evidence>
<keyword evidence="4 6" id="KW-1133">Transmembrane helix</keyword>
<comment type="subcellular location">
    <subcellularLocation>
        <location evidence="1">Cell membrane</location>
        <topology evidence="1">Multi-pass membrane protein</topology>
    </subcellularLocation>
</comment>
<evidence type="ECO:0000313" key="8">
    <source>
        <dbReference type="Proteomes" id="UP001204376"/>
    </source>
</evidence>
<evidence type="ECO:0000256" key="5">
    <source>
        <dbReference type="ARBA" id="ARBA00023136"/>
    </source>
</evidence>
<dbReference type="Proteomes" id="UP001204376">
    <property type="component" value="Unassembled WGS sequence"/>
</dbReference>
<organism evidence="7 8">
    <name type="scientific">Mucilaginibacter aquariorum</name>
    <dbReference type="NCBI Taxonomy" id="2967225"/>
    <lineage>
        <taxon>Bacteria</taxon>
        <taxon>Pseudomonadati</taxon>
        <taxon>Bacteroidota</taxon>
        <taxon>Sphingobacteriia</taxon>
        <taxon>Sphingobacteriales</taxon>
        <taxon>Sphingobacteriaceae</taxon>
        <taxon>Mucilaginibacter</taxon>
    </lineage>
</organism>
<reference evidence="7 8" key="1">
    <citation type="submission" date="2022-07" db="EMBL/GenBank/DDBJ databases">
        <title>Mucilaginibacter sp. JC4.</title>
        <authorList>
            <person name="Le V."/>
            <person name="Ko S.-R."/>
            <person name="Ahn C.-Y."/>
            <person name="Oh H.-M."/>
        </authorList>
    </citation>
    <scope>NUCLEOTIDE SEQUENCE [LARGE SCALE GENOMIC DNA]</scope>
    <source>
        <strain evidence="7 8">JC4</strain>
    </source>
</reference>
<sequence length="471" mass="52205">MKNTLIRNLSANTIQLAVNQLLGLVIFYVLSTGLDKSSFGQLNLALAILLIVFNLLSLGIDQVAIRKIALGNPPGTILSLYLFHVLLTGLLFYFILLTGSTFIDLQGGLYPILILIGLGKLMIYFSTPFKQAASGLEHFRPLAFMLVISNLVRGGGLILLVLLHILSLKTIIILFIAGDLLELLFCIYLFKRITRLPVNISLNKTGYIGLLREALPQMGVVIITSAMSRFDWIFIGFTVSAIKLAEYSFAYKVFEMSTLPLLAIAPLLLPWFTKLFKQDDIDTGPLKLLLKTEMIIAALTIVLINTLWSPAIDAVTAGKYGSVNTKTIFILSLCIPFLYLNNFLWTIHFANGRMKMILKGFIITLLVNVLLDVVLIPIYSNEGAAAAFLAATIVQSVYYMIKYPMAGFNRLWFNLLACILCAVLSCVIAKTYFLNPNIAPVLAVTLYIALLFITAQIRPADYHATRKLFST</sequence>
<dbReference type="InterPro" id="IPR002797">
    <property type="entry name" value="Polysacc_synth"/>
</dbReference>
<feature type="transmembrane region" description="Helical" evidence="6">
    <location>
        <begin position="81"/>
        <end position="103"/>
    </location>
</feature>
<dbReference type="EMBL" id="JANHOH010000002">
    <property type="protein sequence ID" value="MCQ6959082.1"/>
    <property type="molecule type" value="Genomic_DNA"/>
</dbReference>
<dbReference type="Pfam" id="PF01943">
    <property type="entry name" value="Polysacc_synt"/>
    <property type="match status" value="1"/>
</dbReference>
<accession>A0ABT1T3E5</accession>
<feature type="transmembrane region" description="Helical" evidence="6">
    <location>
        <begin position="257"/>
        <end position="276"/>
    </location>
</feature>
<evidence type="ECO:0000256" key="3">
    <source>
        <dbReference type="ARBA" id="ARBA00022692"/>
    </source>
</evidence>
<dbReference type="RefSeq" id="WP_256539273.1">
    <property type="nucleotide sequence ID" value="NZ_JANHOH010000002.1"/>
</dbReference>
<feature type="transmembrane region" description="Helical" evidence="6">
    <location>
        <begin position="384"/>
        <end position="401"/>
    </location>
</feature>
<dbReference type="InterPro" id="IPR050833">
    <property type="entry name" value="Poly_Biosynth_Transport"/>
</dbReference>
<dbReference type="PANTHER" id="PTHR30250">
    <property type="entry name" value="PST FAMILY PREDICTED COLANIC ACID TRANSPORTER"/>
    <property type="match status" value="1"/>
</dbReference>
<comment type="caution">
    <text evidence="7">The sequence shown here is derived from an EMBL/GenBank/DDBJ whole genome shotgun (WGS) entry which is preliminary data.</text>
</comment>
<keyword evidence="3 6" id="KW-0812">Transmembrane</keyword>
<feature type="transmembrane region" description="Helical" evidence="6">
    <location>
        <begin position="413"/>
        <end position="432"/>
    </location>
</feature>
<evidence type="ECO:0000256" key="2">
    <source>
        <dbReference type="ARBA" id="ARBA00022475"/>
    </source>
</evidence>
<feature type="transmembrane region" description="Helical" evidence="6">
    <location>
        <begin position="109"/>
        <end position="129"/>
    </location>
</feature>
<evidence type="ECO:0000256" key="6">
    <source>
        <dbReference type="SAM" id="Phobius"/>
    </source>
</evidence>
<name>A0ABT1T3E5_9SPHI</name>
<feature type="transmembrane region" description="Helical" evidence="6">
    <location>
        <begin position="288"/>
        <end position="308"/>
    </location>
</feature>
<evidence type="ECO:0000256" key="4">
    <source>
        <dbReference type="ARBA" id="ARBA00022989"/>
    </source>
</evidence>
<feature type="transmembrane region" description="Helical" evidence="6">
    <location>
        <begin position="12"/>
        <end position="30"/>
    </location>
</feature>